<dbReference type="RefSeq" id="WP_303662817.1">
    <property type="nucleotide sequence ID" value="NZ_DLUI01000033.1"/>
</dbReference>
<dbReference type="InterPro" id="IPR027396">
    <property type="entry name" value="DsrEFH-like"/>
</dbReference>
<accession>A0A2D3WD03</accession>
<comment type="caution">
    <text evidence="1">The sequence shown here is derived from an EMBL/GenBank/DDBJ whole genome shotgun (WGS) entry which is preliminary data.</text>
</comment>
<dbReference type="PANTHER" id="PTHR37691:SF1">
    <property type="entry name" value="BLR3518 PROTEIN"/>
    <property type="match status" value="1"/>
</dbReference>
<dbReference type="EMBL" id="DLUI01000033">
    <property type="protein sequence ID" value="DAB39192.1"/>
    <property type="molecule type" value="Genomic_DNA"/>
</dbReference>
<evidence type="ECO:0000313" key="1">
    <source>
        <dbReference type="EMBL" id="DAB39192.1"/>
    </source>
</evidence>
<dbReference type="Gene3D" id="3.40.1260.10">
    <property type="entry name" value="DsrEFH-like"/>
    <property type="match status" value="1"/>
</dbReference>
<dbReference type="InterPro" id="IPR003787">
    <property type="entry name" value="Sulphur_relay_DsrE/F-like"/>
</dbReference>
<reference evidence="1 2" key="1">
    <citation type="journal article" date="2017" name="Front. Microbiol.">
        <title>Comparative Genomic Analysis of the Class Epsilonproteobacteria and Proposed Reclassification to Epsilonbacteraeota (phyl. nov.).</title>
        <authorList>
            <person name="Waite D.W."/>
            <person name="Vanwonterghem I."/>
            <person name="Rinke C."/>
            <person name="Parks D.H."/>
            <person name="Zhang Y."/>
            <person name="Takai K."/>
            <person name="Sievert S.M."/>
            <person name="Simon J."/>
            <person name="Campbell B.J."/>
            <person name="Hanson T.E."/>
            <person name="Woyke T."/>
            <person name="Klotz M.G."/>
            <person name="Hugenholtz P."/>
        </authorList>
    </citation>
    <scope>NUCLEOTIDE SEQUENCE [LARGE SCALE GENOMIC DNA]</scope>
    <source>
        <strain evidence="1">UBA12443</strain>
    </source>
</reference>
<dbReference type="Proteomes" id="UP000228859">
    <property type="component" value="Unassembled WGS sequence"/>
</dbReference>
<dbReference type="PANTHER" id="PTHR37691">
    <property type="entry name" value="BLR3518 PROTEIN"/>
    <property type="match status" value="1"/>
</dbReference>
<name>A0A2D3WD03_9BACT</name>
<proteinExistence type="predicted"/>
<sequence length="153" mass="17592">MKKWLLIFALCGMLFAEEGVKQVVFDLKTGQLESFEKKVLQGIAYHKAHYEGNLEKLDVAVVIHGDAYKFFVKDLKNSPYKNDKKLIAAHDQLTKRIATMANTYEVEFLMCEATMKTLKIDKSNVYDFVKLTPNSTIGLIDKQNEHYAYIPIH</sequence>
<dbReference type="SUPFAM" id="SSF75169">
    <property type="entry name" value="DsrEFH-like"/>
    <property type="match status" value="1"/>
</dbReference>
<protein>
    <submittedName>
        <fullName evidence="1">Uncharacterized protein</fullName>
    </submittedName>
</protein>
<dbReference type="Pfam" id="PF02635">
    <property type="entry name" value="DsrE"/>
    <property type="match status" value="1"/>
</dbReference>
<gene>
    <name evidence="1" type="ORF">CFH83_02010</name>
</gene>
<organism evidence="1 2">
    <name type="scientific">Sulfuricurvum kujiense</name>
    <dbReference type="NCBI Taxonomy" id="148813"/>
    <lineage>
        <taxon>Bacteria</taxon>
        <taxon>Pseudomonadati</taxon>
        <taxon>Campylobacterota</taxon>
        <taxon>Epsilonproteobacteria</taxon>
        <taxon>Campylobacterales</taxon>
        <taxon>Sulfurimonadaceae</taxon>
        <taxon>Sulfuricurvum</taxon>
    </lineage>
</organism>
<dbReference type="AlphaFoldDB" id="A0A2D3WD03"/>
<evidence type="ECO:0000313" key="2">
    <source>
        <dbReference type="Proteomes" id="UP000228859"/>
    </source>
</evidence>